<proteinExistence type="predicted"/>
<name>A0A9P6Q4C5_9FUNG</name>
<evidence type="ECO:0000313" key="3">
    <source>
        <dbReference type="Proteomes" id="UP000807716"/>
    </source>
</evidence>
<sequence length="519" mass="57322">MTAAYNRKVKPQKIQVGDMVLLFNNSLRGAAGTQLTRRWLGPCPVTRVGSLGAYEVWTGNTHYGTVDGVQKAELQPLRKAVDNLQESLTKLRRDGAKRRALAPVRKELQDKRRVLLPQEEKLRLLRCESYYWNKADIAAESASSLGDGGSSGGEKSSGCGKNNSGGKSSQDGGHGGGGASQKKITATWDQPTVEDHPQLLDISDLEKHAKKQEKHIVFDGTDHGICTMSETVALTRQEIGIHISRYQSATQIQSRDFSSSASAALASGSASTTPTTGVQNAQSLKLKRSYKMSARQVNKVSRMHKLAKHRERVLAQMSNAAAKRALDTTSRPENSLGTADSMEKISRAHMARSKVQDTLQAFESINRMLKMKRTQRLRTERTWAKLCAAERRYLQQHALDSLTVTTNASSFPTNGCNFGGSVPFQHVKECPSRRHVVQPILLIGDSGTGVGSRIKGHARRSGGKMRAQHIRYCTIGMMDEYRTSKTCVFCFHQVRLARHRRMVKGQEKLVNVNGDGRVR</sequence>
<dbReference type="EMBL" id="JAAAJB010000315">
    <property type="protein sequence ID" value="KAG0258671.1"/>
    <property type="molecule type" value="Genomic_DNA"/>
</dbReference>
<keyword evidence="3" id="KW-1185">Reference proteome</keyword>
<evidence type="ECO:0000256" key="1">
    <source>
        <dbReference type="SAM" id="MobiDB-lite"/>
    </source>
</evidence>
<comment type="caution">
    <text evidence="2">The sequence shown here is derived from an EMBL/GenBank/DDBJ whole genome shotgun (WGS) entry which is preliminary data.</text>
</comment>
<dbReference type="OrthoDB" id="2438818at2759"/>
<gene>
    <name evidence="2" type="ORF">DFQ27_004523</name>
</gene>
<protein>
    <submittedName>
        <fullName evidence="2">Uncharacterized protein</fullName>
    </submittedName>
</protein>
<evidence type="ECO:0000313" key="2">
    <source>
        <dbReference type="EMBL" id="KAG0258671.1"/>
    </source>
</evidence>
<reference evidence="2" key="1">
    <citation type="journal article" date="2020" name="Fungal Divers.">
        <title>Resolving the Mortierellaceae phylogeny through synthesis of multi-gene phylogenetics and phylogenomics.</title>
        <authorList>
            <person name="Vandepol N."/>
            <person name="Liber J."/>
            <person name="Desiro A."/>
            <person name="Na H."/>
            <person name="Kennedy M."/>
            <person name="Barry K."/>
            <person name="Grigoriev I.V."/>
            <person name="Miller A.N."/>
            <person name="O'Donnell K."/>
            <person name="Stajich J.E."/>
            <person name="Bonito G."/>
        </authorList>
    </citation>
    <scope>NUCLEOTIDE SEQUENCE</scope>
    <source>
        <strain evidence="2">BC1065</strain>
    </source>
</reference>
<dbReference type="AlphaFoldDB" id="A0A9P6Q4C5"/>
<feature type="region of interest" description="Disordered" evidence="1">
    <location>
        <begin position="142"/>
        <end position="183"/>
    </location>
</feature>
<feature type="compositionally biased region" description="Low complexity" evidence="1">
    <location>
        <begin position="153"/>
        <end position="171"/>
    </location>
</feature>
<dbReference type="Proteomes" id="UP000807716">
    <property type="component" value="Unassembled WGS sequence"/>
</dbReference>
<accession>A0A9P6Q4C5</accession>
<organism evidence="2 3">
    <name type="scientific">Actinomortierella ambigua</name>
    <dbReference type="NCBI Taxonomy" id="1343610"/>
    <lineage>
        <taxon>Eukaryota</taxon>
        <taxon>Fungi</taxon>
        <taxon>Fungi incertae sedis</taxon>
        <taxon>Mucoromycota</taxon>
        <taxon>Mortierellomycotina</taxon>
        <taxon>Mortierellomycetes</taxon>
        <taxon>Mortierellales</taxon>
        <taxon>Mortierellaceae</taxon>
        <taxon>Actinomortierella</taxon>
    </lineage>
</organism>